<evidence type="ECO:0000313" key="1">
    <source>
        <dbReference type="EMBL" id="QEA04323.1"/>
    </source>
</evidence>
<name>A0A5B8R8M9_9ZZZZ</name>
<organism evidence="1">
    <name type="scientific">uncultured organism</name>
    <dbReference type="NCBI Taxonomy" id="155900"/>
    <lineage>
        <taxon>unclassified sequences</taxon>
        <taxon>environmental samples</taxon>
    </lineage>
</organism>
<protein>
    <submittedName>
        <fullName evidence="1">Uncharacterized protein</fullName>
    </submittedName>
</protein>
<gene>
    <name evidence="1" type="ORF">KBTEX_00631</name>
</gene>
<reference evidence="1" key="1">
    <citation type="submission" date="2019-06" db="EMBL/GenBank/DDBJ databases">
        <authorList>
            <person name="Murdoch R.W."/>
            <person name="Fathepure B."/>
        </authorList>
    </citation>
    <scope>NUCLEOTIDE SEQUENCE</scope>
</reference>
<proteinExistence type="predicted"/>
<sequence>MQVDGALLREIVQRLATGPVAAADLPGRPAETVAVHLHWLRNAGLATAPEATGRPSRLTALTDDGTALAPLAADGQRWEALVERLRRYPPHQVATALFTLARTH</sequence>
<dbReference type="EMBL" id="MN079082">
    <property type="protein sequence ID" value="QEA04323.1"/>
    <property type="molecule type" value="Genomic_DNA"/>
</dbReference>
<dbReference type="AlphaFoldDB" id="A0A5B8R8M9"/>
<accession>A0A5B8R8M9</accession>
<dbReference type="InterPro" id="IPR036390">
    <property type="entry name" value="WH_DNA-bd_sf"/>
</dbReference>
<dbReference type="SUPFAM" id="SSF46785">
    <property type="entry name" value="Winged helix' DNA-binding domain"/>
    <property type="match status" value="1"/>
</dbReference>